<name>A0ABP2KIG7_STRVE</name>
<evidence type="ECO:0000313" key="2">
    <source>
        <dbReference type="Proteomes" id="UP000003697"/>
    </source>
</evidence>
<keyword evidence="2" id="KW-1185">Reference proteome</keyword>
<gene>
    <name evidence="1" type="ORF">HMPREF9425_1018</name>
</gene>
<evidence type="ECO:0000313" key="1">
    <source>
        <dbReference type="EMBL" id="EFX96074.1"/>
    </source>
</evidence>
<protein>
    <submittedName>
        <fullName evidence="1">Uncharacterized protein</fullName>
    </submittedName>
</protein>
<sequence>MSYIYSEEAYDGQTIKLEKKNAAIHEKRSSDPYDSILSLHYKESFLKQKSIQKVEKKIEKQLKKQKLGIPINFFSFLSNFNHDEKEKNLDTLTSNNLKAGKKDFDGNY</sequence>
<proteinExistence type="predicted"/>
<reference evidence="1 2" key="1">
    <citation type="submission" date="2011-01" db="EMBL/GenBank/DDBJ databases">
        <authorList>
            <person name="Muzny D."/>
            <person name="Qin X."/>
            <person name="Buhay C."/>
            <person name="Dugan-Rocha S."/>
            <person name="Ding Y."/>
            <person name="Chen G."/>
            <person name="Hawes A."/>
            <person name="Holder M."/>
            <person name="Jhangiani S."/>
            <person name="Johnson A."/>
            <person name="Khan Z."/>
            <person name="Li Z."/>
            <person name="Liu W."/>
            <person name="Liu X."/>
            <person name="Perez L."/>
            <person name="Shen H."/>
            <person name="Wang Q."/>
            <person name="Watt J."/>
            <person name="Xi L."/>
            <person name="Xin Y."/>
            <person name="Zhou J."/>
            <person name="Deng J."/>
            <person name="Jiang H."/>
            <person name="Liu Y."/>
            <person name="Qu J."/>
            <person name="Song X.-Z."/>
            <person name="Zhang L."/>
            <person name="Villasana D."/>
            <person name="Johnson A."/>
            <person name="Liu J."/>
            <person name="Liyanage D."/>
            <person name="Lorensuhewa L."/>
            <person name="Robinson T."/>
            <person name="Song A."/>
            <person name="Song B.-B."/>
            <person name="Dinh H."/>
            <person name="Thornton R."/>
            <person name="Coyle M."/>
            <person name="Francisco L."/>
            <person name="Jackson L."/>
            <person name="Javaid M."/>
            <person name="Korchina V."/>
            <person name="Kovar C."/>
            <person name="Mata R."/>
            <person name="Mathew T."/>
            <person name="Ngo R."/>
            <person name="Nguyen L."/>
            <person name="Nguyen N."/>
            <person name="Okwuonu G."/>
            <person name="Ongeri F."/>
            <person name="Pham C."/>
            <person name="Simmons D."/>
            <person name="Wilczek-Boney K."/>
            <person name="Hale W."/>
            <person name="Jakkamsetti A."/>
            <person name="Pham P."/>
            <person name="Ruth R."/>
            <person name="San Lucas F."/>
            <person name="Warren J."/>
            <person name="Zhang J."/>
            <person name="Zhao Z."/>
            <person name="Zhou C."/>
            <person name="Zhu D."/>
            <person name="Lee S."/>
            <person name="Bess C."/>
            <person name="Blankenburg K."/>
            <person name="Forbes L."/>
            <person name="Fu Q."/>
            <person name="Gubbala S."/>
            <person name="Hirani K."/>
            <person name="Jayaseelan J.C."/>
            <person name="Lara F."/>
            <person name="Munidasa M."/>
            <person name="Palculict T."/>
            <person name="Patil S."/>
            <person name="Pu L.-L."/>
            <person name="Saada N."/>
            <person name="Tang L."/>
            <person name="Weissenberger G."/>
            <person name="Zhu Y."/>
            <person name="Hemphill L."/>
            <person name="Shang Y."/>
            <person name="Youmans B."/>
            <person name="Ayvaz T."/>
            <person name="Ross M."/>
            <person name="Santibanez J."/>
            <person name="Aqrawi P."/>
            <person name="Gross S."/>
            <person name="Joshi V."/>
            <person name="Fowler G."/>
            <person name="Nazareth L."/>
            <person name="Reid J."/>
            <person name="Worley K."/>
            <person name="Petrosino J."/>
            <person name="Highlander S."/>
            <person name="Gibbs R."/>
        </authorList>
    </citation>
    <scope>NUCLEOTIDE SEQUENCE [LARGE SCALE GENOMIC DNA]</scope>
    <source>
        <strain evidence="1 2">ATCC 49124</strain>
    </source>
</reference>
<organism evidence="1 2">
    <name type="scientific">Streptococcus vestibularis ATCC 49124</name>
    <dbReference type="NCBI Taxonomy" id="889206"/>
    <lineage>
        <taxon>Bacteria</taxon>
        <taxon>Bacillati</taxon>
        <taxon>Bacillota</taxon>
        <taxon>Bacilli</taxon>
        <taxon>Lactobacillales</taxon>
        <taxon>Streptococcaceae</taxon>
        <taxon>Streptococcus</taxon>
    </lineage>
</organism>
<dbReference type="Proteomes" id="UP000003697">
    <property type="component" value="Unassembled WGS sequence"/>
</dbReference>
<accession>A0ABP2KIG7</accession>
<dbReference type="EMBL" id="AEVI01000046">
    <property type="protein sequence ID" value="EFX96074.1"/>
    <property type="molecule type" value="Genomic_DNA"/>
</dbReference>
<dbReference type="RefSeq" id="WP_003097207.1">
    <property type="nucleotide sequence ID" value="NZ_GL831112.1"/>
</dbReference>
<comment type="caution">
    <text evidence="1">The sequence shown here is derived from an EMBL/GenBank/DDBJ whole genome shotgun (WGS) entry which is preliminary data.</text>
</comment>